<feature type="coiled-coil region" evidence="1">
    <location>
        <begin position="160"/>
        <end position="194"/>
    </location>
</feature>
<keyword evidence="2" id="KW-0472">Membrane</keyword>
<reference evidence="3 4" key="2">
    <citation type="submission" date="2018-10" db="EMBL/GenBank/DDBJ databases">
        <authorList>
            <consortium name="Pathogen Informatics"/>
        </authorList>
    </citation>
    <scope>NUCLEOTIDE SEQUENCE [LARGE SCALE GENOMIC DNA]</scope>
</reference>
<dbReference type="EMBL" id="UXUI01009775">
    <property type="protein sequence ID" value="VDD94295.1"/>
    <property type="molecule type" value="Genomic_DNA"/>
</dbReference>
<evidence type="ECO:0000256" key="1">
    <source>
        <dbReference type="SAM" id="Coils"/>
    </source>
</evidence>
<dbReference type="AlphaFoldDB" id="A0A0N4VFV7"/>
<evidence type="ECO:0000313" key="4">
    <source>
        <dbReference type="Proteomes" id="UP000274131"/>
    </source>
</evidence>
<gene>
    <name evidence="3" type="ORF">EVEC_LOCUS9046</name>
</gene>
<organism evidence="5">
    <name type="scientific">Enterobius vermicularis</name>
    <name type="common">Human pinworm</name>
    <dbReference type="NCBI Taxonomy" id="51028"/>
    <lineage>
        <taxon>Eukaryota</taxon>
        <taxon>Metazoa</taxon>
        <taxon>Ecdysozoa</taxon>
        <taxon>Nematoda</taxon>
        <taxon>Chromadorea</taxon>
        <taxon>Rhabditida</taxon>
        <taxon>Spirurina</taxon>
        <taxon>Oxyuridomorpha</taxon>
        <taxon>Oxyuroidea</taxon>
        <taxon>Oxyuridae</taxon>
        <taxon>Enterobius</taxon>
    </lineage>
</organism>
<keyword evidence="2" id="KW-0812">Transmembrane</keyword>
<keyword evidence="4" id="KW-1185">Reference proteome</keyword>
<sequence>MSTISIESLSAAGTLSSRAGTIRSVVSRTSRAPESAETLTEKKALTTSKSVSANEKEFRVSLFQVILDALTRIESRFQLFSERDEYCKAELNYIDNELQDLKLKIAETDAIEQLEGIGRRIVLLRSFFAEEVGNSEMLASLGDVIKTQFRKALTNNDTVKKKLEDEVTNLSERLNSLELENQKLRTEKWNMEENQNRSRQQLDNENQAMTRHAAPRAIDGIYSQKPKKCVICLDNKNKRDLQKTQVKWLKNFKYSSSHIRQNQNFYTTSIDRQFTSLFALRNTPIDVEALMILCIYLLIISGLYNLI</sequence>
<dbReference type="WBParaSite" id="EVEC_0000963601-mRNA-1">
    <property type="protein sequence ID" value="EVEC_0000963601-mRNA-1"/>
    <property type="gene ID" value="EVEC_0000963601"/>
</dbReference>
<keyword evidence="2" id="KW-1133">Transmembrane helix</keyword>
<name>A0A0N4VFV7_ENTVE</name>
<protein>
    <submittedName>
        <fullName evidence="3 5">Uncharacterized protein</fullName>
    </submittedName>
</protein>
<feature type="transmembrane region" description="Helical" evidence="2">
    <location>
        <begin position="289"/>
        <end position="306"/>
    </location>
</feature>
<accession>A0A0N4VFV7</accession>
<keyword evidence="1" id="KW-0175">Coiled coil</keyword>
<proteinExistence type="predicted"/>
<reference evidence="5" key="1">
    <citation type="submission" date="2017-02" db="UniProtKB">
        <authorList>
            <consortium name="WormBaseParasite"/>
        </authorList>
    </citation>
    <scope>IDENTIFICATION</scope>
</reference>
<evidence type="ECO:0000256" key="2">
    <source>
        <dbReference type="SAM" id="Phobius"/>
    </source>
</evidence>
<evidence type="ECO:0000313" key="5">
    <source>
        <dbReference type="WBParaSite" id="EVEC_0000963601-mRNA-1"/>
    </source>
</evidence>
<evidence type="ECO:0000313" key="3">
    <source>
        <dbReference type="EMBL" id="VDD94295.1"/>
    </source>
</evidence>
<dbReference type="Proteomes" id="UP000274131">
    <property type="component" value="Unassembled WGS sequence"/>
</dbReference>